<dbReference type="AlphaFoldDB" id="A0A2D2PZG8"/>
<gene>
    <name evidence="2" type="ORF">BRW62_01580</name>
</gene>
<keyword evidence="1" id="KW-0175">Coiled coil</keyword>
<accession>A0A2D2PZG8</accession>
<name>A0A2D2PZG8_PARLV</name>
<dbReference type="EMBL" id="CP018092">
    <property type="protein sequence ID" value="ATS17649.1"/>
    <property type="molecule type" value="Genomic_DNA"/>
</dbReference>
<feature type="coiled-coil region" evidence="1">
    <location>
        <begin position="101"/>
        <end position="135"/>
    </location>
</feature>
<dbReference type="RefSeq" id="WP_099797892.1">
    <property type="nucleotide sequence ID" value="NZ_CP018092.1"/>
</dbReference>
<dbReference type="OrthoDB" id="560629at2"/>
<proteinExistence type="predicted"/>
<evidence type="ECO:0000313" key="3">
    <source>
        <dbReference type="Proteomes" id="UP000231057"/>
    </source>
</evidence>
<dbReference type="KEGG" id="slw:BRW62_01580"/>
<dbReference type="InterPro" id="IPR038570">
    <property type="entry name" value="HicA_sf"/>
</dbReference>
<evidence type="ECO:0000313" key="2">
    <source>
        <dbReference type="EMBL" id="ATS17649.1"/>
    </source>
</evidence>
<protein>
    <submittedName>
        <fullName evidence="2">Uncharacterized protein</fullName>
    </submittedName>
</protein>
<dbReference type="Proteomes" id="UP000231057">
    <property type="component" value="Chromosome"/>
</dbReference>
<keyword evidence="3" id="KW-1185">Reference proteome</keyword>
<dbReference type="Gene3D" id="3.30.920.30">
    <property type="entry name" value="Hypothetical protein"/>
    <property type="match status" value="1"/>
</dbReference>
<reference evidence="3" key="2">
    <citation type="journal article" date="2022" name="Front. Microbiol.">
        <title>Comparative Genomic Analysis Revealed Distinct Molecular Components and Organization of CO2-Concentrating Mechanism in Thermophilic Cyanobacteria.</title>
        <authorList>
            <person name="Tang J."/>
            <person name="Zhou H."/>
            <person name="Yao D."/>
            <person name="Riaz S."/>
            <person name="You D."/>
            <person name="Klepacz-Smolka A."/>
            <person name="Daroch M."/>
        </authorList>
    </citation>
    <scope>NUCLEOTIDE SEQUENCE [LARGE SCALE GENOMIC DNA]</scope>
    <source>
        <strain evidence="3">PCC 6715</strain>
    </source>
</reference>
<reference evidence="2 3" key="1">
    <citation type="submission" date="2016-11" db="EMBL/GenBank/DDBJ databases">
        <title>Complete genome sequence of thermophilic cyanobacteria strain Synechococcus sp. PCC6715.</title>
        <authorList>
            <person name="Tang J."/>
            <person name="Daroch M."/>
            <person name="Liang Y."/>
            <person name="Jiang D."/>
            <person name="Shah M."/>
        </authorList>
    </citation>
    <scope>NUCLEOTIDE SEQUENCE [LARGE SCALE GENOMIC DNA]</scope>
    <source>
        <strain evidence="2 3">PCC 6715</strain>
    </source>
</reference>
<evidence type="ECO:0000256" key="1">
    <source>
        <dbReference type="SAM" id="Coils"/>
    </source>
</evidence>
<organism evidence="2 3">
    <name type="scientific">Parathermosynechococcus lividus PCC 6715</name>
    <dbReference type="NCBI Taxonomy" id="1917166"/>
    <lineage>
        <taxon>Bacteria</taxon>
        <taxon>Bacillati</taxon>
        <taxon>Cyanobacteriota</taxon>
        <taxon>Cyanophyceae</taxon>
        <taxon>Acaryochloridales</taxon>
        <taxon>Thermosynechococcaceae</taxon>
        <taxon>Parathermosynechococcus</taxon>
    </lineage>
</organism>
<sequence>MSKQDIIHQAQEWGWQVTNRGNGRHSTKAVRGNLTISIPGHGDGDELQTGLVHQLLKQLSEPILTELNRKEHQYSQQLIDLLLAGNPYNGSFQEFRIKQELEFYRELAQAQQDEIQRLKMQIQESEEAALELCSNLEYDNQTLVAKVKTLAEERVQLEWFFEQVLSALKQIQFHVGKLESIVNLIPGSVWIKHRLQRQIDHIKRIFDANNLAAAPLQLPRE</sequence>